<comment type="function">
    <text evidence="6">Repressor of the lactose catabolism operon. Galactose-6-phosphate is the inducer.</text>
</comment>
<accession>A0A0K2LAU7</accession>
<keyword evidence="4" id="KW-0238">DNA-binding</keyword>
<keyword evidence="2" id="KW-0678">Repressor</keyword>
<dbReference type="InterPro" id="IPR036390">
    <property type="entry name" value="WH_DNA-bd_sf"/>
</dbReference>
<gene>
    <name evidence="8" type="ORF">JP39_03030</name>
</gene>
<dbReference type="EMBL" id="CP012559">
    <property type="protein sequence ID" value="ALB28416.1"/>
    <property type="molecule type" value="Genomic_DNA"/>
</dbReference>
<evidence type="ECO:0000256" key="5">
    <source>
        <dbReference type="ARBA" id="ARBA00023163"/>
    </source>
</evidence>
<keyword evidence="3" id="KW-0805">Transcription regulation</keyword>
<dbReference type="GO" id="GO:0003677">
    <property type="term" value="F:DNA binding"/>
    <property type="evidence" value="ECO:0007669"/>
    <property type="project" value="UniProtKB-KW"/>
</dbReference>
<protein>
    <recommendedName>
        <fullName evidence="1">Lactose phosphotransferase system repressor</fullName>
    </recommendedName>
</protein>
<dbReference type="InterPro" id="IPR018356">
    <property type="entry name" value="Tscrpt_reg_HTH_DeoR_CS"/>
</dbReference>
<dbReference type="InterPro" id="IPR050313">
    <property type="entry name" value="Carb_Metab_HTH_regulators"/>
</dbReference>
<keyword evidence="5" id="KW-0804">Transcription</keyword>
<keyword evidence="9" id="KW-1185">Reference proteome</keyword>
<dbReference type="Pfam" id="PF00455">
    <property type="entry name" value="DeoRC"/>
    <property type="match status" value="1"/>
</dbReference>
<proteinExistence type="predicted"/>
<evidence type="ECO:0000256" key="3">
    <source>
        <dbReference type="ARBA" id="ARBA00023015"/>
    </source>
</evidence>
<feature type="domain" description="HTH deoR-type" evidence="7">
    <location>
        <begin position="3"/>
        <end position="58"/>
    </location>
</feature>
<dbReference type="STRING" id="1074467.JP39_03030"/>
<dbReference type="RefSeq" id="WP_041501679.1">
    <property type="nucleotide sequence ID" value="NZ_BJDV01000019.1"/>
</dbReference>
<evidence type="ECO:0000259" key="7">
    <source>
        <dbReference type="PROSITE" id="PS51000"/>
    </source>
</evidence>
<sequence length="260" mass="29624">MDRQDRIMQITEIIQKRKRVSTTDLAHETFCSISTLRRDLIYLEKQGLIRRERGEVILNTFSTVEQNIILREKQHIQEKKSLAKIARDFIGPGMCIYLDSSSTVFQLCELINNIDNLIVVTNGLNVANALAINGNSTLRTFITSGEIQHNSSSVLNSEFENPIINHFNIDIAFCSASGIDQNSVYESNMNQAFSKKSIMDKSQETILLIDKSKFFKKSFFKMNTLTQYKVIISDALPADPISQVVKENNIEWISSDYVKI</sequence>
<dbReference type="KEGG" id="lhi:JP39_03030"/>
<reference evidence="8 9" key="1">
    <citation type="submission" date="2015-08" db="EMBL/GenBank/DDBJ databases">
        <title>Genomic sequence of Lactobacillus heilongjiangensis DSM 28069, isolated from Chinese traditional pickle.</title>
        <authorList>
            <person name="Jiang X."/>
            <person name="Zheng B."/>
            <person name="Cheng H."/>
        </authorList>
    </citation>
    <scope>NUCLEOTIDE SEQUENCE [LARGE SCALE GENOMIC DNA]</scope>
    <source>
        <strain evidence="8 9">DSM 28069</strain>
    </source>
</reference>
<dbReference type="Pfam" id="PF08220">
    <property type="entry name" value="HTH_DeoR"/>
    <property type="match status" value="1"/>
</dbReference>
<evidence type="ECO:0000256" key="6">
    <source>
        <dbReference type="ARBA" id="ARBA00024937"/>
    </source>
</evidence>
<dbReference type="PANTHER" id="PTHR30363">
    <property type="entry name" value="HTH-TYPE TRANSCRIPTIONAL REGULATOR SRLR-RELATED"/>
    <property type="match status" value="1"/>
</dbReference>
<dbReference type="PROSITE" id="PS51000">
    <property type="entry name" value="HTH_DEOR_2"/>
    <property type="match status" value="1"/>
</dbReference>
<dbReference type="PANTHER" id="PTHR30363:SF4">
    <property type="entry name" value="GLYCEROL-3-PHOSPHATE REGULON REPRESSOR"/>
    <property type="match status" value="1"/>
</dbReference>
<dbReference type="InterPro" id="IPR037171">
    <property type="entry name" value="NagB/RpiA_transferase-like"/>
</dbReference>
<dbReference type="SUPFAM" id="SSF100950">
    <property type="entry name" value="NagB/RpiA/CoA transferase-like"/>
    <property type="match status" value="1"/>
</dbReference>
<dbReference type="SMART" id="SM00420">
    <property type="entry name" value="HTH_DEOR"/>
    <property type="match status" value="1"/>
</dbReference>
<evidence type="ECO:0000313" key="8">
    <source>
        <dbReference type="EMBL" id="ALB28416.1"/>
    </source>
</evidence>
<organism evidence="8 9">
    <name type="scientific">Companilactobacillus heilongjiangensis</name>
    <dbReference type="NCBI Taxonomy" id="1074467"/>
    <lineage>
        <taxon>Bacteria</taxon>
        <taxon>Bacillati</taxon>
        <taxon>Bacillota</taxon>
        <taxon>Bacilli</taxon>
        <taxon>Lactobacillales</taxon>
        <taxon>Lactobacillaceae</taxon>
        <taxon>Companilactobacillus</taxon>
    </lineage>
</organism>
<evidence type="ECO:0000313" key="9">
    <source>
        <dbReference type="Proteomes" id="UP000061546"/>
    </source>
</evidence>
<evidence type="ECO:0000256" key="4">
    <source>
        <dbReference type="ARBA" id="ARBA00023125"/>
    </source>
</evidence>
<dbReference type="PROSITE" id="PS00894">
    <property type="entry name" value="HTH_DEOR_1"/>
    <property type="match status" value="1"/>
</dbReference>
<dbReference type="InterPro" id="IPR001034">
    <property type="entry name" value="DeoR_HTH"/>
</dbReference>
<dbReference type="InterPro" id="IPR014036">
    <property type="entry name" value="DeoR-like_C"/>
</dbReference>
<dbReference type="GO" id="GO:0003700">
    <property type="term" value="F:DNA-binding transcription factor activity"/>
    <property type="evidence" value="ECO:0007669"/>
    <property type="project" value="InterPro"/>
</dbReference>
<dbReference type="SMART" id="SM01134">
    <property type="entry name" value="DeoRC"/>
    <property type="match status" value="1"/>
</dbReference>
<dbReference type="Proteomes" id="UP000061546">
    <property type="component" value="Chromosome"/>
</dbReference>
<dbReference type="AlphaFoldDB" id="A0A0K2LAU7"/>
<dbReference type="SUPFAM" id="SSF46785">
    <property type="entry name" value="Winged helix' DNA-binding domain"/>
    <property type="match status" value="1"/>
</dbReference>
<evidence type="ECO:0000256" key="2">
    <source>
        <dbReference type="ARBA" id="ARBA00022491"/>
    </source>
</evidence>
<name>A0A0K2LAU7_9LACO</name>
<dbReference type="Gene3D" id="3.40.50.1360">
    <property type="match status" value="1"/>
</dbReference>
<dbReference type="OrthoDB" id="9798651at2"/>
<evidence type="ECO:0000256" key="1">
    <source>
        <dbReference type="ARBA" id="ARBA00021390"/>
    </source>
</evidence>